<gene>
    <name evidence="5" type="ORF">IAB71_07565</name>
</gene>
<dbReference type="CDD" id="cd01392">
    <property type="entry name" value="HTH_LacI"/>
    <property type="match status" value="1"/>
</dbReference>
<reference evidence="5" key="1">
    <citation type="submission" date="2020-10" db="EMBL/GenBank/DDBJ databases">
        <authorList>
            <person name="Gilroy R."/>
        </authorList>
    </citation>
    <scope>NUCLEOTIDE SEQUENCE</scope>
    <source>
        <strain evidence="5">CHK188-20938</strain>
    </source>
</reference>
<comment type="caution">
    <text evidence="5">The sequence shown here is derived from an EMBL/GenBank/DDBJ whole genome shotgun (WGS) entry which is preliminary data.</text>
</comment>
<sequence length="348" mass="38486">MTLKEIAQEAGVSISTVSRVINNKGTNAASQEVRDRIWEIVRRTGYSPNTAARNLKTGQNSEHASPRSRSIACIFARTQEPMKDAFFSTLARGIEQEAFKHNYVVKYIITSLEINNPATFRLVSDNQVDGAAVLGRCDKQMLRFLKKYFNSVVYSGLNEIQANYDQIICDGRQAAVVAVSELQNLGHSKIAYIGETSNEIRFNGYCDAMNAKTLPVLRDYIVNTPMTSGGGYQGAKKLLNKSKDFTAVFCPNDITAIGVMKALQEHGLKIPSDVSIISIDDIDLVQYITPMLTTIHVPITEMGQVAAKILIDRIEGGHHLPMKVNMPFYLAARESTGPSRKKHVLSQV</sequence>
<dbReference type="InterPro" id="IPR028082">
    <property type="entry name" value="Peripla_BP_I"/>
</dbReference>
<accession>A0A9D1P4L8</accession>
<proteinExistence type="predicted"/>
<dbReference type="AlphaFoldDB" id="A0A9D1P4L8"/>
<evidence type="ECO:0000256" key="1">
    <source>
        <dbReference type="ARBA" id="ARBA00023015"/>
    </source>
</evidence>
<evidence type="ECO:0000313" key="5">
    <source>
        <dbReference type="EMBL" id="HIV25624.1"/>
    </source>
</evidence>
<dbReference type="PROSITE" id="PS50932">
    <property type="entry name" value="HTH_LACI_2"/>
    <property type="match status" value="1"/>
</dbReference>
<dbReference type="SUPFAM" id="SSF53822">
    <property type="entry name" value="Periplasmic binding protein-like I"/>
    <property type="match status" value="1"/>
</dbReference>
<evidence type="ECO:0000259" key="4">
    <source>
        <dbReference type="PROSITE" id="PS50932"/>
    </source>
</evidence>
<dbReference type="Proteomes" id="UP000824169">
    <property type="component" value="Unassembled WGS sequence"/>
</dbReference>
<dbReference type="GO" id="GO:0000976">
    <property type="term" value="F:transcription cis-regulatory region binding"/>
    <property type="evidence" value="ECO:0007669"/>
    <property type="project" value="TreeGrafter"/>
</dbReference>
<organism evidence="5 6">
    <name type="scientific">Candidatus Scatomonas pullistercoris</name>
    <dbReference type="NCBI Taxonomy" id="2840920"/>
    <lineage>
        <taxon>Bacteria</taxon>
        <taxon>Bacillati</taxon>
        <taxon>Bacillota</taxon>
        <taxon>Clostridia</taxon>
        <taxon>Lachnospirales</taxon>
        <taxon>Lachnospiraceae</taxon>
        <taxon>Lachnospiraceae incertae sedis</taxon>
        <taxon>Candidatus Scatomonas</taxon>
    </lineage>
</organism>
<dbReference type="InterPro" id="IPR046335">
    <property type="entry name" value="LacI/GalR-like_sensor"/>
</dbReference>
<dbReference type="PANTHER" id="PTHR30146:SF109">
    <property type="entry name" value="HTH-TYPE TRANSCRIPTIONAL REGULATOR GALS"/>
    <property type="match status" value="1"/>
</dbReference>
<dbReference type="Gene3D" id="3.40.50.2300">
    <property type="match status" value="2"/>
</dbReference>
<feature type="domain" description="HTH lacI-type" evidence="4">
    <location>
        <begin position="1"/>
        <end position="57"/>
    </location>
</feature>
<dbReference type="SMART" id="SM00354">
    <property type="entry name" value="HTH_LACI"/>
    <property type="match status" value="1"/>
</dbReference>
<dbReference type="SUPFAM" id="SSF47413">
    <property type="entry name" value="lambda repressor-like DNA-binding domains"/>
    <property type="match status" value="1"/>
</dbReference>
<keyword evidence="2 5" id="KW-0238">DNA-binding</keyword>
<protein>
    <submittedName>
        <fullName evidence="5">LacI family DNA-binding transcriptional regulator</fullName>
    </submittedName>
</protein>
<dbReference type="Pfam" id="PF13377">
    <property type="entry name" value="Peripla_BP_3"/>
    <property type="match status" value="1"/>
</dbReference>
<reference evidence="5" key="2">
    <citation type="journal article" date="2021" name="PeerJ">
        <title>Extensive microbial diversity within the chicken gut microbiome revealed by metagenomics and culture.</title>
        <authorList>
            <person name="Gilroy R."/>
            <person name="Ravi A."/>
            <person name="Getino M."/>
            <person name="Pursley I."/>
            <person name="Horton D.L."/>
            <person name="Alikhan N.F."/>
            <person name="Baker D."/>
            <person name="Gharbi K."/>
            <person name="Hall N."/>
            <person name="Watson M."/>
            <person name="Adriaenssens E.M."/>
            <person name="Foster-Nyarko E."/>
            <person name="Jarju S."/>
            <person name="Secka A."/>
            <person name="Antonio M."/>
            <person name="Oren A."/>
            <person name="Chaudhuri R.R."/>
            <person name="La Ragione R."/>
            <person name="Hildebrand F."/>
            <person name="Pallen M.J."/>
        </authorList>
    </citation>
    <scope>NUCLEOTIDE SEQUENCE</scope>
    <source>
        <strain evidence="5">CHK188-20938</strain>
    </source>
</reference>
<dbReference type="Gene3D" id="1.10.260.40">
    <property type="entry name" value="lambda repressor-like DNA-binding domains"/>
    <property type="match status" value="1"/>
</dbReference>
<dbReference type="InterPro" id="IPR000843">
    <property type="entry name" value="HTH_LacI"/>
</dbReference>
<name>A0A9D1P4L8_9FIRM</name>
<evidence type="ECO:0000256" key="3">
    <source>
        <dbReference type="ARBA" id="ARBA00023163"/>
    </source>
</evidence>
<evidence type="ECO:0000313" key="6">
    <source>
        <dbReference type="Proteomes" id="UP000824169"/>
    </source>
</evidence>
<keyword evidence="3" id="KW-0804">Transcription</keyword>
<dbReference type="PRINTS" id="PR00036">
    <property type="entry name" value="HTHLACI"/>
</dbReference>
<dbReference type="GO" id="GO:0003700">
    <property type="term" value="F:DNA-binding transcription factor activity"/>
    <property type="evidence" value="ECO:0007669"/>
    <property type="project" value="TreeGrafter"/>
</dbReference>
<dbReference type="InterPro" id="IPR010982">
    <property type="entry name" value="Lambda_DNA-bd_dom_sf"/>
</dbReference>
<dbReference type="PROSITE" id="PS00356">
    <property type="entry name" value="HTH_LACI_1"/>
    <property type="match status" value="1"/>
</dbReference>
<dbReference type="CDD" id="cd01544">
    <property type="entry name" value="PBP1_GalR"/>
    <property type="match status" value="1"/>
</dbReference>
<keyword evidence="1" id="KW-0805">Transcription regulation</keyword>
<dbReference type="Pfam" id="PF00356">
    <property type="entry name" value="LacI"/>
    <property type="match status" value="1"/>
</dbReference>
<dbReference type="EMBL" id="DVOO01000022">
    <property type="protein sequence ID" value="HIV25624.1"/>
    <property type="molecule type" value="Genomic_DNA"/>
</dbReference>
<dbReference type="PANTHER" id="PTHR30146">
    <property type="entry name" value="LACI-RELATED TRANSCRIPTIONAL REPRESSOR"/>
    <property type="match status" value="1"/>
</dbReference>
<evidence type="ECO:0000256" key="2">
    <source>
        <dbReference type="ARBA" id="ARBA00023125"/>
    </source>
</evidence>